<comment type="caution">
    <text evidence="1">The sequence shown here is derived from an EMBL/GenBank/DDBJ whole genome shotgun (WGS) entry which is preliminary data.</text>
</comment>
<dbReference type="Gene3D" id="3.40.525.10">
    <property type="entry name" value="CRAL-TRIO lipid binding domain"/>
    <property type="match status" value="1"/>
</dbReference>
<name>A0AAW0LX03_QUESU</name>
<dbReference type="InterPro" id="IPR036273">
    <property type="entry name" value="CRAL/TRIO_N_dom_sf"/>
</dbReference>
<dbReference type="PANTHER" id="PTHR47104">
    <property type="entry name" value="SEC14P-LIKE PHOSPHATIDYLINOSITOL TRANSFER FAMILY PROTEIN"/>
    <property type="match status" value="1"/>
</dbReference>
<protein>
    <submittedName>
        <fullName evidence="1">Uncharacterized protein</fullName>
    </submittedName>
</protein>
<reference evidence="1 2" key="1">
    <citation type="journal article" date="2018" name="Sci. Data">
        <title>The draft genome sequence of cork oak.</title>
        <authorList>
            <person name="Ramos A.M."/>
            <person name="Usie A."/>
            <person name="Barbosa P."/>
            <person name="Barros P.M."/>
            <person name="Capote T."/>
            <person name="Chaves I."/>
            <person name="Simoes F."/>
            <person name="Abreu I."/>
            <person name="Carrasquinho I."/>
            <person name="Faro C."/>
            <person name="Guimaraes J.B."/>
            <person name="Mendonca D."/>
            <person name="Nobrega F."/>
            <person name="Rodrigues L."/>
            <person name="Saibo N.J.M."/>
            <person name="Varela M.C."/>
            <person name="Egas C."/>
            <person name="Matos J."/>
            <person name="Miguel C.M."/>
            <person name="Oliveira M.M."/>
            <person name="Ricardo C.P."/>
            <person name="Goncalves S."/>
        </authorList>
    </citation>
    <scope>NUCLEOTIDE SEQUENCE [LARGE SCALE GENOMIC DNA]</scope>
    <source>
        <strain evidence="2">cv. HL8</strain>
    </source>
</reference>
<evidence type="ECO:0000313" key="1">
    <source>
        <dbReference type="EMBL" id="KAK7855162.1"/>
    </source>
</evidence>
<accession>A0AAW0LX03</accession>
<gene>
    <name evidence="1" type="ORF">CFP56_029384</name>
</gene>
<dbReference type="AlphaFoldDB" id="A0AAW0LX03"/>
<dbReference type="Proteomes" id="UP000237347">
    <property type="component" value="Unassembled WGS sequence"/>
</dbReference>
<dbReference type="SUPFAM" id="SSF46938">
    <property type="entry name" value="CRAL/TRIO N-terminal domain"/>
    <property type="match status" value="1"/>
</dbReference>
<evidence type="ECO:0000313" key="2">
    <source>
        <dbReference type="Proteomes" id="UP000237347"/>
    </source>
</evidence>
<keyword evidence="2" id="KW-1185">Reference proteome</keyword>
<organism evidence="1 2">
    <name type="scientific">Quercus suber</name>
    <name type="common">Cork oak</name>
    <dbReference type="NCBI Taxonomy" id="58331"/>
    <lineage>
        <taxon>Eukaryota</taxon>
        <taxon>Viridiplantae</taxon>
        <taxon>Streptophyta</taxon>
        <taxon>Embryophyta</taxon>
        <taxon>Tracheophyta</taxon>
        <taxon>Spermatophyta</taxon>
        <taxon>Magnoliopsida</taxon>
        <taxon>eudicotyledons</taxon>
        <taxon>Gunneridae</taxon>
        <taxon>Pentapetalae</taxon>
        <taxon>rosids</taxon>
        <taxon>fabids</taxon>
        <taxon>Fagales</taxon>
        <taxon>Fagaceae</taxon>
        <taxon>Quercus</taxon>
    </lineage>
</organism>
<dbReference type="PANTHER" id="PTHR47104:SF1">
    <property type="entry name" value="SEC14P-LIKE PHOSPHATIDYLINOSITOL TRANSFER FAMILY PROTEIN"/>
    <property type="match status" value="1"/>
</dbReference>
<dbReference type="InterPro" id="IPR036865">
    <property type="entry name" value="CRAL-TRIO_dom_sf"/>
</dbReference>
<proteinExistence type="predicted"/>
<dbReference type="EMBL" id="PKMF04000048">
    <property type="protein sequence ID" value="KAK7855162.1"/>
    <property type="molecule type" value="Genomic_DNA"/>
</dbReference>
<sequence length="167" mass="18223">MGKKDLQGDQNDDARVEAEKFCNKACVERFLQAKGDNVKKAAKHLRACLSWRESIGTDNLIADEFSAELVEGVAFVAGHDEESRPVLVYSFAGVYTGGGNSNHAKICGAIGPSFRRKLFQVSLGFYEFITDNAENCSGVLPRKAIQGFCNRPSISVRLSVEGCEAVR</sequence>